<keyword evidence="1" id="KW-0472">Membrane</keyword>
<reference evidence="2 3" key="1">
    <citation type="journal article" date="2013" name="Curr. Biol.">
        <title>The Genome of the Foraminiferan Reticulomyxa filosa.</title>
        <authorList>
            <person name="Glockner G."/>
            <person name="Hulsmann N."/>
            <person name="Schleicher M."/>
            <person name="Noegel A.A."/>
            <person name="Eichinger L."/>
            <person name="Gallinger C."/>
            <person name="Pawlowski J."/>
            <person name="Sierra R."/>
            <person name="Euteneuer U."/>
            <person name="Pillet L."/>
            <person name="Moustafa A."/>
            <person name="Platzer M."/>
            <person name="Groth M."/>
            <person name="Szafranski K."/>
            <person name="Schliwa M."/>
        </authorList>
    </citation>
    <scope>NUCLEOTIDE SEQUENCE [LARGE SCALE GENOMIC DNA]</scope>
</reference>
<dbReference type="Proteomes" id="UP000023152">
    <property type="component" value="Unassembled WGS sequence"/>
</dbReference>
<accession>X6NTQ3</accession>
<name>X6NTQ3_RETFI</name>
<evidence type="ECO:0000313" key="3">
    <source>
        <dbReference type="Proteomes" id="UP000023152"/>
    </source>
</evidence>
<dbReference type="EMBL" id="ASPP01006111">
    <property type="protein sequence ID" value="ETO29333.1"/>
    <property type="molecule type" value="Genomic_DNA"/>
</dbReference>
<protein>
    <submittedName>
        <fullName evidence="2">Uncharacterized protein</fullName>
    </submittedName>
</protein>
<keyword evidence="3" id="KW-1185">Reference proteome</keyword>
<evidence type="ECO:0000313" key="2">
    <source>
        <dbReference type="EMBL" id="ETO29333.1"/>
    </source>
</evidence>
<proteinExistence type="predicted"/>
<feature type="transmembrane region" description="Helical" evidence="1">
    <location>
        <begin position="106"/>
        <end position="124"/>
    </location>
</feature>
<gene>
    <name evidence="2" type="ORF">RFI_07789</name>
</gene>
<keyword evidence="1" id="KW-1133">Transmembrane helix</keyword>
<feature type="transmembrane region" description="Helical" evidence="1">
    <location>
        <begin position="144"/>
        <end position="163"/>
    </location>
</feature>
<organism evidence="2 3">
    <name type="scientific">Reticulomyxa filosa</name>
    <dbReference type="NCBI Taxonomy" id="46433"/>
    <lineage>
        <taxon>Eukaryota</taxon>
        <taxon>Sar</taxon>
        <taxon>Rhizaria</taxon>
        <taxon>Retaria</taxon>
        <taxon>Foraminifera</taxon>
        <taxon>Monothalamids</taxon>
        <taxon>Reticulomyxidae</taxon>
        <taxon>Reticulomyxa</taxon>
    </lineage>
</organism>
<evidence type="ECO:0000256" key="1">
    <source>
        <dbReference type="SAM" id="Phobius"/>
    </source>
</evidence>
<comment type="caution">
    <text evidence="2">The sequence shown here is derived from an EMBL/GenBank/DDBJ whole genome shotgun (WGS) entry which is preliminary data.</text>
</comment>
<keyword evidence="1" id="KW-0812">Transmembrane</keyword>
<dbReference type="AlphaFoldDB" id="X6NTQ3"/>
<sequence>MLFELLVTPYSLLPKLGYNIIHHWKVLIGKNKQKRKRKKEHKRGKSVNEVTKKDKHKLNKYQRSTNTRNLVTKKFNDLVFITLNSLQIIFCSKYQTVAVEQRKTTIYIFLALLLYLALTFVFLLEGQFFVTRNTALSRVSAKCIFVFTISEFAFAEIIIILRIRLNIFLKDMKEYTFITFIKIINMFIT</sequence>